<dbReference type="RefSeq" id="WP_106059658.1">
    <property type="nucleotide sequence ID" value="NZ_PVXQ01000015.1"/>
</dbReference>
<dbReference type="SMART" id="SM00471">
    <property type="entry name" value="HDc"/>
    <property type="match status" value="1"/>
</dbReference>
<dbReference type="OrthoDB" id="9797344at2"/>
<dbReference type="PROSITE" id="PS51831">
    <property type="entry name" value="HD"/>
    <property type="match status" value="1"/>
</dbReference>
<organism evidence="2 3">
    <name type="scientific">Clostridium vincentii</name>
    <dbReference type="NCBI Taxonomy" id="52704"/>
    <lineage>
        <taxon>Bacteria</taxon>
        <taxon>Bacillati</taxon>
        <taxon>Bacillota</taxon>
        <taxon>Clostridia</taxon>
        <taxon>Eubacteriales</taxon>
        <taxon>Clostridiaceae</taxon>
        <taxon>Clostridium</taxon>
    </lineage>
</organism>
<dbReference type="InterPro" id="IPR006675">
    <property type="entry name" value="HDIG_dom"/>
</dbReference>
<dbReference type="NCBIfam" id="TIGR00277">
    <property type="entry name" value="HDIG"/>
    <property type="match status" value="1"/>
</dbReference>
<dbReference type="SUPFAM" id="SSF109604">
    <property type="entry name" value="HD-domain/PDEase-like"/>
    <property type="match status" value="1"/>
</dbReference>
<evidence type="ECO:0000313" key="2">
    <source>
        <dbReference type="EMBL" id="PRR82539.1"/>
    </source>
</evidence>
<dbReference type="InterPro" id="IPR003607">
    <property type="entry name" value="HD/PDEase_dom"/>
</dbReference>
<dbReference type="Proteomes" id="UP000239471">
    <property type="component" value="Unassembled WGS sequence"/>
</dbReference>
<protein>
    <submittedName>
        <fullName evidence="2">HD domain protein</fullName>
    </submittedName>
</protein>
<dbReference type="InterPro" id="IPR006674">
    <property type="entry name" value="HD_domain"/>
</dbReference>
<name>A0A2T0BF89_9CLOT</name>
<dbReference type="Pfam" id="PF01966">
    <property type="entry name" value="HD"/>
    <property type="match status" value="1"/>
</dbReference>
<keyword evidence="3" id="KW-1185">Reference proteome</keyword>
<reference evidence="2 3" key="1">
    <citation type="submission" date="2018-03" db="EMBL/GenBank/DDBJ databases">
        <title>Genome sequence of Clostridium vincentii DSM 10228.</title>
        <authorList>
            <person name="Poehlein A."/>
            <person name="Daniel R."/>
        </authorList>
    </citation>
    <scope>NUCLEOTIDE SEQUENCE [LARGE SCALE GENOMIC DNA]</scope>
    <source>
        <strain evidence="2 3">DSM 10228</strain>
    </source>
</reference>
<dbReference type="AlphaFoldDB" id="A0A2T0BF89"/>
<accession>A0A2T0BF89</accession>
<dbReference type="EMBL" id="PVXQ01000015">
    <property type="protein sequence ID" value="PRR82539.1"/>
    <property type="molecule type" value="Genomic_DNA"/>
</dbReference>
<gene>
    <name evidence="2" type="ORF">CLVI_16740</name>
</gene>
<feature type="domain" description="HD" evidence="1">
    <location>
        <begin position="34"/>
        <end position="152"/>
    </location>
</feature>
<dbReference type="Gene3D" id="1.10.3210.10">
    <property type="entry name" value="Hypothetical protein af1432"/>
    <property type="match status" value="1"/>
</dbReference>
<dbReference type="CDD" id="cd00077">
    <property type="entry name" value="HDc"/>
    <property type="match status" value="1"/>
</dbReference>
<comment type="caution">
    <text evidence="2">The sequence shown here is derived from an EMBL/GenBank/DDBJ whole genome shotgun (WGS) entry which is preliminary data.</text>
</comment>
<evidence type="ECO:0000259" key="1">
    <source>
        <dbReference type="PROSITE" id="PS51831"/>
    </source>
</evidence>
<proteinExistence type="predicted"/>
<evidence type="ECO:0000313" key="3">
    <source>
        <dbReference type="Proteomes" id="UP000239471"/>
    </source>
</evidence>
<sequence>MESILVKEYYNWFKSYVKKFYGEDYVVNQNIELKEKHTLKVTKHAVNIAKSLNLSEEEVNTAEIIGLFHDIGRFEQFRTYKTFSDALSENHATLGIKVLKENKILEDLDDGAQKLIVKAISLHNTKELPSNLNEEEALYCKLIRDADKLDIFRVVIEYEKERQNNPNPAIDNLPFTSGYNKELLKDILLNRKISNNSLKNYNDRKLYELGWITDLNFSFSLSYIKNKNILKSLVNCLPKDEQINRISEYLELYIEKNIQ</sequence>